<evidence type="ECO:0000256" key="4">
    <source>
        <dbReference type="ARBA" id="ARBA00022679"/>
    </source>
</evidence>
<comment type="similarity">
    <text evidence="3">Belongs to the sirtuin family. Class I subfamily.</text>
</comment>
<feature type="active site" description="Proton acceptor" evidence="8">
    <location>
        <position position="188"/>
    </location>
</feature>
<keyword evidence="12" id="KW-1185">Reference proteome</keyword>
<dbReference type="SUPFAM" id="SSF52467">
    <property type="entry name" value="DHS-like NAD/FAD-binding domain"/>
    <property type="match status" value="1"/>
</dbReference>
<keyword evidence="5 8" id="KW-0479">Metal-binding</keyword>
<evidence type="ECO:0000256" key="9">
    <source>
        <dbReference type="SAM" id="MobiDB-lite"/>
    </source>
</evidence>
<evidence type="ECO:0000256" key="6">
    <source>
        <dbReference type="ARBA" id="ARBA00022833"/>
    </source>
</evidence>
<feature type="compositionally biased region" description="Low complexity" evidence="9">
    <location>
        <begin position="36"/>
        <end position="69"/>
    </location>
</feature>
<evidence type="ECO:0000313" key="11">
    <source>
        <dbReference type="EMBL" id="PWN41871.1"/>
    </source>
</evidence>
<comment type="subcellular location">
    <subcellularLocation>
        <location evidence="2">Mitochondrion</location>
    </subcellularLocation>
</comment>
<dbReference type="Gene3D" id="3.30.1600.10">
    <property type="entry name" value="SIR2/SIRT2 'Small Domain"/>
    <property type="match status" value="1"/>
</dbReference>
<evidence type="ECO:0000256" key="2">
    <source>
        <dbReference type="ARBA" id="ARBA00004173"/>
    </source>
</evidence>
<evidence type="ECO:0000256" key="5">
    <source>
        <dbReference type="ARBA" id="ARBA00022723"/>
    </source>
</evidence>
<feature type="binding site" evidence="8">
    <location>
        <position position="220"/>
    </location>
    <ligand>
        <name>Zn(2+)</name>
        <dbReference type="ChEBI" id="CHEBI:29105"/>
    </ligand>
</feature>
<keyword evidence="4" id="KW-0808">Transferase</keyword>
<dbReference type="STRING" id="1522189.A0A316VZZ6"/>
<evidence type="ECO:0000313" key="12">
    <source>
        <dbReference type="Proteomes" id="UP000245783"/>
    </source>
</evidence>
<dbReference type="Pfam" id="PF02146">
    <property type="entry name" value="SIR2"/>
    <property type="match status" value="1"/>
</dbReference>
<dbReference type="RefSeq" id="XP_025369031.1">
    <property type="nucleotide sequence ID" value="XM_025514128.1"/>
</dbReference>
<dbReference type="GO" id="GO:0005634">
    <property type="term" value="C:nucleus"/>
    <property type="evidence" value="ECO:0007669"/>
    <property type="project" value="TreeGrafter"/>
</dbReference>
<feature type="compositionally biased region" description="Basic and acidic residues" evidence="9">
    <location>
        <begin position="383"/>
        <end position="392"/>
    </location>
</feature>
<feature type="region of interest" description="Disordered" evidence="9">
    <location>
        <begin position="358"/>
        <end position="444"/>
    </location>
</feature>
<evidence type="ECO:0000259" key="10">
    <source>
        <dbReference type="PROSITE" id="PS50305"/>
    </source>
</evidence>
<dbReference type="AlphaFoldDB" id="A0A316VZZ6"/>
<dbReference type="GO" id="GO:0017136">
    <property type="term" value="F:histone deacetylase activity, NAD-dependent"/>
    <property type="evidence" value="ECO:0007669"/>
    <property type="project" value="TreeGrafter"/>
</dbReference>
<dbReference type="Gene3D" id="3.40.50.1220">
    <property type="entry name" value="TPP-binding domain"/>
    <property type="match status" value="1"/>
</dbReference>
<evidence type="ECO:0000256" key="8">
    <source>
        <dbReference type="PROSITE-ProRule" id="PRU00236"/>
    </source>
</evidence>
<dbReference type="InParanoid" id="A0A316VZZ6"/>
<keyword evidence="6 8" id="KW-0862">Zinc</keyword>
<dbReference type="Proteomes" id="UP000245783">
    <property type="component" value="Unassembled WGS sequence"/>
</dbReference>
<evidence type="ECO:0000256" key="3">
    <source>
        <dbReference type="ARBA" id="ARBA00006924"/>
    </source>
</evidence>
<dbReference type="PANTHER" id="PTHR11085">
    <property type="entry name" value="NAD-DEPENDENT PROTEIN DEACYLASE SIRTUIN-5, MITOCHONDRIAL-RELATED"/>
    <property type="match status" value="1"/>
</dbReference>
<feature type="binding site" evidence="8">
    <location>
        <position position="223"/>
    </location>
    <ligand>
        <name>Zn(2+)</name>
        <dbReference type="ChEBI" id="CHEBI:29105"/>
    </ligand>
</feature>
<proteinExistence type="inferred from homology"/>
<dbReference type="InterPro" id="IPR003000">
    <property type="entry name" value="Sirtuin"/>
</dbReference>
<evidence type="ECO:0000256" key="7">
    <source>
        <dbReference type="ARBA" id="ARBA00023027"/>
    </source>
</evidence>
<feature type="domain" description="Deacetylase sirtuin-type" evidence="10">
    <location>
        <begin position="55"/>
        <end position="333"/>
    </location>
</feature>
<keyword evidence="7" id="KW-0520">NAD</keyword>
<name>A0A316VZZ6_9BASI</name>
<dbReference type="FunCoup" id="A0A316VZZ6">
    <property type="interactions" value="200"/>
</dbReference>
<dbReference type="InterPro" id="IPR026590">
    <property type="entry name" value="Ssirtuin_cat_dom"/>
</dbReference>
<dbReference type="OrthoDB" id="420264at2759"/>
<evidence type="ECO:0000256" key="1">
    <source>
        <dbReference type="ARBA" id="ARBA00001947"/>
    </source>
</evidence>
<reference evidence="11 12" key="1">
    <citation type="journal article" date="2018" name="Mol. Biol. Evol.">
        <title>Broad Genomic Sampling Reveals a Smut Pathogenic Ancestry of the Fungal Clade Ustilaginomycotina.</title>
        <authorList>
            <person name="Kijpornyongpan T."/>
            <person name="Mondo S.J."/>
            <person name="Barry K."/>
            <person name="Sandor L."/>
            <person name="Lee J."/>
            <person name="Lipzen A."/>
            <person name="Pangilinan J."/>
            <person name="LaButti K."/>
            <person name="Hainaut M."/>
            <person name="Henrissat B."/>
            <person name="Grigoriev I.V."/>
            <person name="Spatafora J.W."/>
            <person name="Aime M.C."/>
        </authorList>
    </citation>
    <scope>NUCLEOTIDE SEQUENCE [LARGE SCALE GENOMIC DNA]</scope>
    <source>
        <strain evidence="11 12">MCA 4658</strain>
    </source>
</reference>
<dbReference type="InterPro" id="IPR050134">
    <property type="entry name" value="NAD-dep_sirtuin_deacylases"/>
</dbReference>
<dbReference type="GeneID" id="37035998"/>
<dbReference type="InterPro" id="IPR029035">
    <property type="entry name" value="DHS-like_NAD/FAD-binding_dom"/>
</dbReference>
<protein>
    <submittedName>
        <fullName evidence="11">NAD-dependent deacetylase sirtuin-2</fullName>
    </submittedName>
</protein>
<dbReference type="GO" id="GO:0005739">
    <property type="term" value="C:mitochondrion"/>
    <property type="evidence" value="ECO:0007669"/>
    <property type="project" value="UniProtKB-SubCell"/>
</dbReference>
<feature type="binding site" evidence="8">
    <location>
        <position position="199"/>
    </location>
    <ligand>
        <name>Zn(2+)</name>
        <dbReference type="ChEBI" id="CHEBI:29105"/>
    </ligand>
</feature>
<feature type="binding site" evidence="8">
    <location>
        <position position="196"/>
    </location>
    <ligand>
        <name>Zn(2+)</name>
        <dbReference type="ChEBI" id="CHEBI:29105"/>
    </ligand>
</feature>
<dbReference type="GO" id="GO:0046872">
    <property type="term" value="F:metal ion binding"/>
    <property type="evidence" value="ECO:0007669"/>
    <property type="project" value="UniProtKB-KW"/>
</dbReference>
<dbReference type="GO" id="GO:0070403">
    <property type="term" value="F:NAD+ binding"/>
    <property type="evidence" value="ECO:0007669"/>
    <property type="project" value="InterPro"/>
</dbReference>
<dbReference type="EMBL" id="KZ819386">
    <property type="protein sequence ID" value="PWN41871.1"/>
    <property type="molecule type" value="Genomic_DNA"/>
</dbReference>
<dbReference type="PANTHER" id="PTHR11085:SF6">
    <property type="entry name" value="NAD-DEPENDENT PROTEIN DEACETYLASE SIRTUIN-2"/>
    <property type="match status" value="1"/>
</dbReference>
<accession>A0A316VZZ6</accession>
<comment type="cofactor">
    <cofactor evidence="1">
        <name>Zn(2+)</name>
        <dbReference type="ChEBI" id="CHEBI:29105"/>
    </cofactor>
</comment>
<feature type="region of interest" description="Disordered" evidence="9">
    <location>
        <begin position="36"/>
        <end position="72"/>
    </location>
</feature>
<dbReference type="PROSITE" id="PS50305">
    <property type="entry name" value="SIRTUIN"/>
    <property type="match status" value="1"/>
</dbReference>
<dbReference type="InterPro" id="IPR026591">
    <property type="entry name" value="Sirtuin_cat_small_dom_sf"/>
</dbReference>
<sequence length="444" mass="48537">MSRNGSSDQSKLGPFSHLVAQGALPTFDTFLDLFSSSSSSSASSTFPETSHASASSSQSSKATQSAGQTWSASKPPFKNILILSGAGTSTSAGIPDFRSPGTGLYDNLKKYDLAYPEEIFGLDLLRSRPEAFFTLSRELYPGKYAPTLSHTFYKLLADADVLLRIFTQNIDTLERLAGLDDDKIVEAHGSFASAKCIECEKSVEEEWMRQHCLEGKVARCEACGGVCKPDIVFFGEALPERFIDRLQDLQKADCLLILGTSLKVHPFASLITRVPRHIPRILINLEKVGDDQWGGLDFDGDYVEEPERVRDVWSGEKKIDEVVRQICKRLGWEDELLRRNAETRRKILGGDEVFAEDGKAASTDKAAETTGEATTDLSAAKESAQHIAKDVADQSVAGREAPTAGAHLAKEKTGEGLGDDLSQGIKQLDIEKREAEEKDRRAGL</sequence>
<gene>
    <name evidence="11" type="ORF">IE81DRAFT_324039</name>
</gene>
<feature type="compositionally biased region" description="Basic and acidic residues" evidence="9">
    <location>
        <begin position="428"/>
        <end position="444"/>
    </location>
</feature>
<organism evidence="11 12">
    <name type="scientific">Ceraceosorus guamensis</name>
    <dbReference type="NCBI Taxonomy" id="1522189"/>
    <lineage>
        <taxon>Eukaryota</taxon>
        <taxon>Fungi</taxon>
        <taxon>Dikarya</taxon>
        <taxon>Basidiomycota</taxon>
        <taxon>Ustilaginomycotina</taxon>
        <taxon>Exobasidiomycetes</taxon>
        <taxon>Ceraceosorales</taxon>
        <taxon>Ceraceosoraceae</taxon>
        <taxon>Ceraceosorus</taxon>
    </lineage>
</organism>